<proteinExistence type="predicted"/>
<dbReference type="Proteomes" id="UP000703269">
    <property type="component" value="Unassembled WGS sequence"/>
</dbReference>
<reference evidence="2 3" key="1">
    <citation type="submission" date="2021-08" db="EMBL/GenBank/DDBJ databases">
        <title>Draft Genome Sequence of Phanerochaete sordida strain YK-624.</title>
        <authorList>
            <person name="Mori T."/>
            <person name="Dohra H."/>
            <person name="Suzuki T."/>
            <person name="Kawagishi H."/>
            <person name="Hirai H."/>
        </authorList>
    </citation>
    <scope>NUCLEOTIDE SEQUENCE [LARGE SCALE GENOMIC DNA]</scope>
    <source>
        <strain evidence="2 3">YK-624</strain>
    </source>
</reference>
<name>A0A9P3GSZ6_9APHY</name>
<organism evidence="2 3">
    <name type="scientific">Phanerochaete sordida</name>
    <dbReference type="NCBI Taxonomy" id="48140"/>
    <lineage>
        <taxon>Eukaryota</taxon>
        <taxon>Fungi</taxon>
        <taxon>Dikarya</taxon>
        <taxon>Basidiomycota</taxon>
        <taxon>Agaricomycotina</taxon>
        <taxon>Agaricomycetes</taxon>
        <taxon>Polyporales</taxon>
        <taxon>Phanerochaetaceae</taxon>
        <taxon>Phanerochaete</taxon>
    </lineage>
</organism>
<protein>
    <submittedName>
        <fullName evidence="2">Uncharacterized protein</fullName>
    </submittedName>
</protein>
<accession>A0A9P3GSZ6</accession>
<dbReference type="AlphaFoldDB" id="A0A9P3GSZ6"/>
<evidence type="ECO:0000256" key="1">
    <source>
        <dbReference type="SAM" id="MobiDB-lite"/>
    </source>
</evidence>
<comment type="caution">
    <text evidence="2">The sequence shown here is derived from an EMBL/GenBank/DDBJ whole genome shotgun (WGS) entry which is preliminary data.</text>
</comment>
<feature type="region of interest" description="Disordered" evidence="1">
    <location>
        <begin position="1"/>
        <end position="27"/>
    </location>
</feature>
<sequence>MFQRKQGDTPPTSFSRPEPEAMATELPTDDFQPVILESFEFPIRALITHVLSELGEIKQRQEDIFLANQRIDHTRMSCSSAGQAWRPSGPDPSHAARWHSDVAMLYSLIGLAYSALPA</sequence>
<dbReference type="EMBL" id="BPQB01000337">
    <property type="protein sequence ID" value="GJF01033.1"/>
    <property type="molecule type" value="Genomic_DNA"/>
</dbReference>
<evidence type="ECO:0000313" key="2">
    <source>
        <dbReference type="EMBL" id="GJF01033.1"/>
    </source>
</evidence>
<gene>
    <name evidence="2" type="ORF">PsYK624_173390</name>
</gene>
<dbReference type="OrthoDB" id="2019644at2759"/>
<evidence type="ECO:0000313" key="3">
    <source>
        <dbReference type="Proteomes" id="UP000703269"/>
    </source>
</evidence>
<keyword evidence="3" id="KW-1185">Reference proteome</keyword>